<evidence type="ECO:0000313" key="3">
    <source>
        <dbReference type="EMBL" id="ODM99700.1"/>
    </source>
</evidence>
<dbReference type="InterPro" id="IPR018247">
    <property type="entry name" value="EF_Hand_1_Ca_BS"/>
</dbReference>
<reference evidence="3 4" key="1">
    <citation type="journal article" date="2016" name="Genome Biol. Evol.">
        <title>Gene Family Evolution Reflects Adaptation to Soil Environmental Stressors in the Genome of the Collembolan Orchesella cincta.</title>
        <authorList>
            <person name="Faddeeva-Vakhrusheva A."/>
            <person name="Derks M.F."/>
            <person name="Anvar S.Y."/>
            <person name="Agamennone V."/>
            <person name="Suring W."/>
            <person name="Smit S."/>
            <person name="van Straalen N.M."/>
            <person name="Roelofs D."/>
        </authorList>
    </citation>
    <scope>NUCLEOTIDE SEQUENCE [LARGE SCALE GENOMIC DNA]</scope>
    <source>
        <tissue evidence="3">Mixed pool</tissue>
    </source>
</reference>
<proteinExistence type="predicted"/>
<comment type="caution">
    <text evidence="3">The sequence shown here is derived from an EMBL/GenBank/DDBJ whole genome shotgun (WGS) entry which is preliminary data.</text>
</comment>
<accession>A0A1D2N382</accession>
<evidence type="ECO:0000259" key="2">
    <source>
        <dbReference type="PROSITE" id="PS50222"/>
    </source>
</evidence>
<dbReference type="PROSITE" id="PS00018">
    <property type="entry name" value="EF_HAND_1"/>
    <property type="match status" value="2"/>
</dbReference>
<keyword evidence="4" id="KW-1185">Reference proteome</keyword>
<organism evidence="3 4">
    <name type="scientific">Orchesella cincta</name>
    <name type="common">Springtail</name>
    <name type="synonym">Podura cincta</name>
    <dbReference type="NCBI Taxonomy" id="48709"/>
    <lineage>
        <taxon>Eukaryota</taxon>
        <taxon>Metazoa</taxon>
        <taxon>Ecdysozoa</taxon>
        <taxon>Arthropoda</taxon>
        <taxon>Hexapoda</taxon>
        <taxon>Collembola</taxon>
        <taxon>Entomobryomorpha</taxon>
        <taxon>Entomobryoidea</taxon>
        <taxon>Orchesellidae</taxon>
        <taxon>Orchesellinae</taxon>
        <taxon>Orchesella</taxon>
    </lineage>
</organism>
<protein>
    <submittedName>
        <fullName evidence="3">Sarcoplasmic calcium-binding proteins I, III, and IV</fullName>
    </submittedName>
</protein>
<sequence>MAMSDFRLAKLLYVFERFFDTDKSGTIEKGDFVLAVQQLCKIRGWPESDPKYESTQKKFMTMWEVLRKRCYKEDDERISPEEFCQLWRNPDKIEEWERTYMDIMFDLQDTSGDNVIDEDEFVGVCESYGINSAEARAAFQTFSHRGRVNVDKKYYEKMWRGILRSATQPKWVTTSTISYIQLSASSTKNSTSATATIPDTTTQKKL</sequence>
<dbReference type="InterPro" id="IPR011992">
    <property type="entry name" value="EF-hand-dom_pair"/>
</dbReference>
<dbReference type="OrthoDB" id="9974725at2759"/>
<evidence type="ECO:0000256" key="1">
    <source>
        <dbReference type="ARBA" id="ARBA00022837"/>
    </source>
</evidence>
<dbReference type="PROSITE" id="PS50222">
    <property type="entry name" value="EF_HAND_2"/>
    <property type="match status" value="2"/>
</dbReference>
<feature type="domain" description="EF-hand" evidence="2">
    <location>
        <begin position="96"/>
        <end position="131"/>
    </location>
</feature>
<evidence type="ECO:0000313" key="4">
    <source>
        <dbReference type="Proteomes" id="UP000094527"/>
    </source>
</evidence>
<keyword evidence="1" id="KW-0106">Calcium</keyword>
<gene>
    <name evidence="3" type="ORF">Ocin01_06969</name>
</gene>
<dbReference type="OMA" id="WGETHEK"/>
<dbReference type="STRING" id="48709.A0A1D2N382"/>
<dbReference type="EMBL" id="LJIJ01000261">
    <property type="protein sequence ID" value="ODM99700.1"/>
    <property type="molecule type" value="Genomic_DNA"/>
</dbReference>
<dbReference type="Proteomes" id="UP000094527">
    <property type="component" value="Unassembled WGS sequence"/>
</dbReference>
<dbReference type="AlphaFoldDB" id="A0A1D2N382"/>
<dbReference type="InterPro" id="IPR002048">
    <property type="entry name" value="EF_hand_dom"/>
</dbReference>
<dbReference type="Gene3D" id="1.10.238.10">
    <property type="entry name" value="EF-hand"/>
    <property type="match status" value="1"/>
</dbReference>
<dbReference type="SUPFAM" id="SSF47473">
    <property type="entry name" value="EF-hand"/>
    <property type="match status" value="1"/>
</dbReference>
<dbReference type="GO" id="GO:0005509">
    <property type="term" value="F:calcium ion binding"/>
    <property type="evidence" value="ECO:0007669"/>
    <property type="project" value="InterPro"/>
</dbReference>
<name>A0A1D2N382_ORCCI</name>
<feature type="domain" description="EF-hand" evidence="2">
    <location>
        <begin position="6"/>
        <end position="42"/>
    </location>
</feature>